<dbReference type="STRING" id="521096.Tpau_0566"/>
<dbReference type="Gene3D" id="1.10.1040.20">
    <property type="entry name" value="ProC-like, C-terminal domain"/>
    <property type="match status" value="1"/>
</dbReference>
<evidence type="ECO:0000256" key="1">
    <source>
        <dbReference type="SAM" id="MobiDB-lite"/>
    </source>
</evidence>
<dbReference type="Gene3D" id="3.40.50.720">
    <property type="entry name" value="NAD(P)-binding Rossmann-like Domain"/>
    <property type="match status" value="1"/>
</dbReference>
<dbReference type="Pfam" id="PF10727">
    <property type="entry name" value="Rossmann-like"/>
    <property type="match status" value="1"/>
</dbReference>
<dbReference type="eggNOG" id="COG5495">
    <property type="taxonomic scope" value="Bacteria"/>
</dbReference>
<dbReference type="PANTHER" id="PTHR40459">
    <property type="entry name" value="CONSERVED HYPOTHETICAL ALANINE AND LEUCINE RICH PROTEIN"/>
    <property type="match status" value="1"/>
</dbReference>
<protein>
    <recommendedName>
        <fullName evidence="6">DUF2520 domain-containing protein</fullName>
    </recommendedName>
</protein>
<dbReference type="HOGENOM" id="CLU_055635_0_0_11"/>
<proteinExistence type="predicted"/>
<evidence type="ECO:0000259" key="3">
    <source>
        <dbReference type="Pfam" id="PF10728"/>
    </source>
</evidence>
<feature type="domain" description="Putative oxidoreductase/dehydrogenase Rossmann-like" evidence="2">
    <location>
        <begin position="20"/>
        <end position="137"/>
    </location>
</feature>
<evidence type="ECO:0008006" key="6">
    <source>
        <dbReference type="Google" id="ProtNLM"/>
    </source>
</evidence>
<feature type="domain" description="DUF2520" evidence="3">
    <location>
        <begin position="155"/>
        <end position="293"/>
    </location>
</feature>
<feature type="region of interest" description="Disordered" evidence="1">
    <location>
        <begin position="294"/>
        <end position="313"/>
    </location>
</feature>
<sequence length="313" mass="31774">MPEFQDSPDLLAGIPNPPAPARLSVGVVSAGRVGTALGAAFERAGHIVTATAARTHRSRTRAGLRLPEARIETPAVIAEKAELLILAVPDTDLPALVDDLAVAINPSAIVLHTSGALGVGVLAPLARLGCTTIAFHPAMTFVDDPEDTARLASSCIGITAADEVGHAVGQALALEIGAEPVRVPEISRPLYHAALAHGANHLVALVDDAVLALRAALAGGVGLDTVGGPEAGLAERVLAPLARAALDNALRTGPAALTGPAARGDAEAVARHLAALDTVDPLITDAYRGQSRRAAAQSGTSAMIDPVLEKEDR</sequence>
<reference evidence="5" key="1">
    <citation type="submission" date="2010-03" db="EMBL/GenBank/DDBJ databases">
        <title>The complete chromosome of Tsukamurella paurometabola DSM 20162.</title>
        <authorList>
            <consortium name="US DOE Joint Genome Institute (JGI-PGF)"/>
            <person name="Lucas S."/>
            <person name="Copeland A."/>
            <person name="Lapidus A."/>
            <person name="Glavina del Rio T."/>
            <person name="Dalin E."/>
            <person name="Tice H."/>
            <person name="Bruce D."/>
            <person name="Goodwin L."/>
            <person name="Pitluck S."/>
            <person name="Kyrpides N."/>
            <person name="Mavromatis K."/>
            <person name="Ivanova N."/>
            <person name="Mikhailova N."/>
            <person name="Munk A.C."/>
            <person name="Brettin T."/>
            <person name="Detter J.C."/>
            <person name="Tapia R."/>
            <person name="Han C."/>
            <person name="Larimer F."/>
            <person name="Land M."/>
            <person name="Hauser L."/>
            <person name="Markowitz V."/>
            <person name="Cheng J.-F."/>
            <person name="Hugenholtz P."/>
            <person name="Woyke T."/>
            <person name="Wu D."/>
            <person name="Jando M."/>
            <person name="Brambilla E."/>
            <person name="Klenk H.-P."/>
            <person name="Eisen J.A."/>
        </authorList>
    </citation>
    <scope>NUCLEOTIDE SEQUENCE [LARGE SCALE GENOMIC DNA]</scope>
    <source>
        <strain evidence="5">ATCC 8368 / DSM 20162 / CCUG 35730 / CIP 100753 / JCM 10117 / KCTC 9821 / NBRC 16120 / NCIMB 702349 / NCTC 13040</strain>
    </source>
</reference>
<dbReference type="InterPro" id="IPR019665">
    <property type="entry name" value="OxRdtase/DH_put_Rossmann_dom"/>
</dbReference>
<dbReference type="InterPro" id="IPR008927">
    <property type="entry name" value="6-PGluconate_DH-like_C_sf"/>
</dbReference>
<dbReference type="SUPFAM" id="SSF51735">
    <property type="entry name" value="NAD(P)-binding Rossmann-fold domains"/>
    <property type="match status" value="1"/>
</dbReference>
<dbReference type="SUPFAM" id="SSF48179">
    <property type="entry name" value="6-phosphogluconate dehydrogenase C-terminal domain-like"/>
    <property type="match status" value="1"/>
</dbReference>
<dbReference type="InterPro" id="IPR037108">
    <property type="entry name" value="TM1727-like_C_sf"/>
</dbReference>
<evidence type="ECO:0000313" key="4">
    <source>
        <dbReference type="EMBL" id="ADG77206.1"/>
    </source>
</evidence>
<dbReference type="Proteomes" id="UP000001213">
    <property type="component" value="Chromosome"/>
</dbReference>
<gene>
    <name evidence="4" type="ordered locus">Tpau_0566</name>
</gene>
<evidence type="ECO:0000259" key="2">
    <source>
        <dbReference type="Pfam" id="PF10727"/>
    </source>
</evidence>
<dbReference type="RefSeq" id="WP_013125248.1">
    <property type="nucleotide sequence ID" value="NC_014158.1"/>
</dbReference>
<evidence type="ECO:0000313" key="5">
    <source>
        <dbReference type="Proteomes" id="UP000001213"/>
    </source>
</evidence>
<name>D5USD9_TSUPD</name>
<accession>D5USD9</accession>
<dbReference type="Pfam" id="PF10728">
    <property type="entry name" value="DUF2520"/>
    <property type="match status" value="1"/>
</dbReference>
<keyword evidence="5" id="KW-1185">Reference proteome</keyword>
<dbReference type="AlphaFoldDB" id="D5USD9"/>
<dbReference type="PANTHER" id="PTHR40459:SF1">
    <property type="entry name" value="CONSERVED HYPOTHETICAL ALANINE AND LEUCINE RICH PROTEIN"/>
    <property type="match status" value="1"/>
</dbReference>
<dbReference type="InterPro" id="IPR018931">
    <property type="entry name" value="DUF2520"/>
</dbReference>
<reference evidence="4 5" key="2">
    <citation type="journal article" date="2011" name="Stand. Genomic Sci.">
        <title>Complete genome sequence of Tsukamurella paurometabola type strain (no. 33).</title>
        <authorList>
            <person name="Munk A.C."/>
            <person name="Lapidus A."/>
            <person name="Lucas S."/>
            <person name="Nolan M."/>
            <person name="Tice H."/>
            <person name="Cheng J.F."/>
            <person name="Del Rio T.G."/>
            <person name="Goodwin L."/>
            <person name="Pitluck S."/>
            <person name="Liolios K."/>
            <person name="Huntemann M."/>
            <person name="Ivanova N."/>
            <person name="Mavromatis K."/>
            <person name="Mikhailova N."/>
            <person name="Pati A."/>
            <person name="Chen A."/>
            <person name="Palaniappan K."/>
            <person name="Tapia R."/>
            <person name="Han C."/>
            <person name="Land M."/>
            <person name="Hauser L."/>
            <person name="Chang Y.J."/>
            <person name="Jeffries C.D."/>
            <person name="Brettin T."/>
            <person name="Yasawong M."/>
            <person name="Brambilla E.M."/>
            <person name="Rohde M."/>
            <person name="Sikorski J."/>
            <person name="Goker M."/>
            <person name="Detter J.C."/>
            <person name="Woyke T."/>
            <person name="Bristow J."/>
            <person name="Eisen J.A."/>
            <person name="Markowitz V."/>
            <person name="Hugenholtz P."/>
            <person name="Kyrpides N.C."/>
            <person name="Klenk H.P."/>
        </authorList>
    </citation>
    <scope>NUCLEOTIDE SEQUENCE [LARGE SCALE GENOMIC DNA]</scope>
    <source>
        <strain evidence="5">ATCC 8368 / DSM 20162 / CCUG 35730 / CIP 100753 / JCM 10117 / KCTC 9821 / NBRC 16120 / NCIMB 702349 / NCTC 13040</strain>
    </source>
</reference>
<organism evidence="4 5">
    <name type="scientific">Tsukamurella paurometabola (strain ATCC 8368 / DSM 20162 / CCUG 35730 / CIP 100753 / JCM 10117 / KCTC 9821 / NBRC 16120 / NCIMB 702349 / NCTC 13040)</name>
    <name type="common">Corynebacterium paurometabolum</name>
    <dbReference type="NCBI Taxonomy" id="521096"/>
    <lineage>
        <taxon>Bacteria</taxon>
        <taxon>Bacillati</taxon>
        <taxon>Actinomycetota</taxon>
        <taxon>Actinomycetes</taxon>
        <taxon>Mycobacteriales</taxon>
        <taxon>Tsukamurellaceae</taxon>
        <taxon>Tsukamurella</taxon>
    </lineage>
</organism>
<dbReference type="EMBL" id="CP001966">
    <property type="protein sequence ID" value="ADG77206.1"/>
    <property type="molecule type" value="Genomic_DNA"/>
</dbReference>
<dbReference type="InterPro" id="IPR036291">
    <property type="entry name" value="NAD(P)-bd_dom_sf"/>
</dbReference>
<dbReference type="KEGG" id="tpr:Tpau_0566"/>